<name>A0ABN1RKA6_9ACTN</name>
<dbReference type="EMBL" id="BAAAHK010000020">
    <property type="protein sequence ID" value="GAA0958778.1"/>
    <property type="molecule type" value="Genomic_DNA"/>
</dbReference>
<gene>
    <name evidence="1" type="ORF">GCM10009554_71470</name>
</gene>
<dbReference type="Proteomes" id="UP001500542">
    <property type="component" value="Unassembled WGS sequence"/>
</dbReference>
<keyword evidence="2" id="KW-1185">Reference proteome</keyword>
<accession>A0ABN1RKA6</accession>
<comment type="caution">
    <text evidence="1">The sequence shown here is derived from an EMBL/GenBank/DDBJ whole genome shotgun (WGS) entry which is preliminary data.</text>
</comment>
<evidence type="ECO:0008006" key="3">
    <source>
        <dbReference type="Google" id="ProtNLM"/>
    </source>
</evidence>
<evidence type="ECO:0000313" key="2">
    <source>
        <dbReference type="Proteomes" id="UP001500542"/>
    </source>
</evidence>
<organism evidence="1 2">
    <name type="scientific">Kribbella koreensis</name>
    <dbReference type="NCBI Taxonomy" id="57909"/>
    <lineage>
        <taxon>Bacteria</taxon>
        <taxon>Bacillati</taxon>
        <taxon>Actinomycetota</taxon>
        <taxon>Actinomycetes</taxon>
        <taxon>Propionibacteriales</taxon>
        <taxon>Kribbellaceae</taxon>
        <taxon>Kribbella</taxon>
    </lineage>
</organism>
<protein>
    <recommendedName>
        <fullName evidence="3">Transposase</fullName>
    </recommendedName>
</protein>
<evidence type="ECO:0000313" key="1">
    <source>
        <dbReference type="EMBL" id="GAA0958778.1"/>
    </source>
</evidence>
<sequence>MLVRVPATIPVKATAPAAATQMMVTDFFTDDPPGVGYLFLHPPGAAFPRRLLLAVVVAIRKWLRLPPNTDQASLYAGKSAFFRVRCPRRAEVDIGTLLLGASIALCHRNCAP</sequence>
<proteinExistence type="predicted"/>
<reference evidence="1 2" key="1">
    <citation type="journal article" date="2019" name="Int. J. Syst. Evol. Microbiol.">
        <title>The Global Catalogue of Microorganisms (GCM) 10K type strain sequencing project: providing services to taxonomists for standard genome sequencing and annotation.</title>
        <authorList>
            <consortium name="The Broad Institute Genomics Platform"/>
            <consortium name="The Broad Institute Genome Sequencing Center for Infectious Disease"/>
            <person name="Wu L."/>
            <person name="Ma J."/>
        </authorList>
    </citation>
    <scope>NUCLEOTIDE SEQUENCE [LARGE SCALE GENOMIC DNA]</scope>
    <source>
        <strain evidence="1 2">JCM 10977</strain>
    </source>
</reference>